<name>A0AAD8PH76_BABGI</name>
<evidence type="ECO:0000313" key="4">
    <source>
        <dbReference type="EMBL" id="KAK1445102.1"/>
    </source>
</evidence>
<reference evidence="4" key="1">
    <citation type="submission" date="2023-08" db="EMBL/GenBank/DDBJ databases">
        <title>Draft sequence of the Babesia gibsoni genome.</title>
        <authorList>
            <person name="Yamagishi J.Y."/>
            <person name="Xuan X.X."/>
        </authorList>
    </citation>
    <scope>NUCLEOTIDE SEQUENCE</scope>
    <source>
        <strain evidence="4">Azabu</strain>
    </source>
</reference>
<evidence type="ECO:0000313" key="5">
    <source>
        <dbReference type="Proteomes" id="UP001230268"/>
    </source>
</evidence>
<proteinExistence type="predicted"/>
<evidence type="ECO:0000256" key="2">
    <source>
        <dbReference type="PROSITE-ProRule" id="PRU00708"/>
    </source>
</evidence>
<dbReference type="Gene3D" id="1.25.40.10">
    <property type="entry name" value="Tetratricopeptide repeat domain"/>
    <property type="match status" value="3"/>
</dbReference>
<keyword evidence="5" id="KW-1185">Reference proteome</keyword>
<dbReference type="SUPFAM" id="SSF48452">
    <property type="entry name" value="TPR-like"/>
    <property type="match status" value="1"/>
</dbReference>
<keyword evidence="1" id="KW-0677">Repeat</keyword>
<dbReference type="EMBL" id="JAVEPI010000001">
    <property type="protein sequence ID" value="KAK1445102.1"/>
    <property type="molecule type" value="Genomic_DNA"/>
</dbReference>
<dbReference type="Pfam" id="PF23276">
    <property type="entry name" value="TPR_24"/>
    <property type="match status" value="1"/>
</dbReference>
<protein>
    <recommendedName>
        <fullName evidence="3">Pentatricopeptide repeat-containing protein-mitochondrial domain-containing protein</fullName>
    </recommendedName>
</protein>
<dbReference type="PANTHER" id="PTHR47447">
    <property type="entry name" value="OS03G0856100 PROTEIN"/>
    <property type="match status" value="1"/>
</dbReference>
<comment type="caution">
    <text evidence="4">The sequence shown here is derived from an EMBL/GenBank/DDBJ whole genome shotgun (WGS) entry which is preliminary data.</text>
</comment>
<dbReference type="PANTHER" id="PTHR47447:SF26">
    <property type="entry name" value="CHLOROPLAST RNA SPLICING4"/>
    <property type="match status" value="1"/>
</dbReference>
<organism evidence="4 5">
    <name type="scientific">Babesia gibsoni</name>
    <dbReference type="NCBI Taxonomy" id="33632"/>
    <lineage>
        <taxon>Eukaryota</taxon>
        <taxon>Sar</taxon>
        <taxon>Alveolata</taxon>
        <taxon>Apicomplexa</taxon>
        <taxon>Aconoidasida</taxon>
        <taxon>Piroplasmida</taxon>
        <taxon>Babesiidae</taxon>
        <taxon>Babesia</taxon>
    </lineage>
</organism>
<dbReference type="AlphaFoldDB" id="A0AAD8PH76"/>
<gene>
    <name evidence="4" type="ORF">BgAZ_110080</name>
</gene>
<sequence>MKMKIALSQQSTLGLDFVKVIEVLQTSPYCTVSANTIAYNAALSAANRNNNAQLTLSVIEDMRKKGNVLDAVSYKLAISTCSKCGKTDEAMELYNEMLKNGHPADHGVMRSLMFALAKEGKGTECFALFEDMKRLDKVAKAGETFMQQRDYVTTIEACTKAEMYQEALETYKEMKTLKNYEVSPDVITAILTLCHASGRSSEAMEIYGFVLKENKVLTLYQYKLLMTIMLLAKKYAELESIYNCMYKMGVCMDYMVYQLVLEGWAKTGQFKRSMMLIEKMEPLNYLNGRFEPFIAAVEACRKCGEWKLALKLLRLANESNTSKSIELYNTVLSVLAAAEEWDAVISLYTEIEEACKQSSGGPDRFCKNGDTVAYAVMAHFYTGNKTQVDRLLSLPVVDTTLLLKLRNSIEAEDNVHNDDAV</sequence>
<dbReference type="InterPro" id="IPR057027">
    <property type="entry name" value="TPR_mt"/>
</dbReference>
<feature type="domain" description="Pentatricopeptide repeat-containing protein-mitochondrial" evidence="3">
    <location>
        <begin position="42"/>
        <end position="174"/>
    </location>
</feature>
<dbReference type="InterPro" id="IPR002885">
    <property type="entry name" value="PPR_rpt"/>
</dbReference>
<feature type="repeat" description="PPR" evidence="2">
    <location>
        <begin position="70"/>
        <end position="104"/>
    </location>
</feature>
<dbReference type="PROSITE" id="PS51375">
    <property type="entry name" value="PPR"/>
    <property type="match status" value="1"/>
</dbReference>
<dbReference type="InterPro" id="IPR011990">
    <property type="entry name" value="TPR-like_helical_dom_sf"/>
</dbReference>
<evidence type="ECO:0000259" key="3">
    <source>
        <dbReference type="Pfam" id="PF23276"/>
    </source>
</evidence>
<evidence type="ECO:0000256" key="1">
    <source>
        <dbReference type="ARBA" id="ARBA00022737"/>
    </source>
</evidence>
<dbReference type="NCBIfam" id="TIGR00756">
    <property type="entry name" value="PPR"/>
    <property type="match status" value="1"/>
</dbReference>
<dbReference type="Proteomes" id="UP001230268">
    <property type="component" value="Unassembled WGS sequence"/>
</dbReference>
<accession>A0AAD8PH76</accession>